<sequence>MAAMLLWVWNPERSRILLSQLVLRMMPAALDLSMAGYTMQRMVGHGVPVRWSHVIPKSTCKWTWRKSTWWLHFILKVASVTDKARSMPKVTWWITGELEWQKELGSGGRIEWGKR</sequence>
<dbReference type="EMBL" id="CAKOFQ010007442">
    <property type="protein sequence ID" value="CAH2001292.1"/>
    <property type="molecule type" value="Genomic_DNA"/>
</dbReference>
<keyword evidence="2" id="KW-1185">Reference proteome</keyword>
<name>A0A9P0LT40_ACAOB</name>
<proteinExistence type="predicted"/>
<organism evidence="1 2">
    <name type="scientific">Acanthoscelides obtectus</name>
    <name type="common">Bean weevil</name>
    <name type="synonym">Bruchus obtectus</name>
    <dbReference type="NCBI Taxonomy" id="200917"/>
    <lineage>
        <taxon>Eukaryota</taxon>
        <taxon>Metazoa</taxon>
        <taxon>Ecdysozoa</taxon>
        <taxon>Arthropoda</taxon>
        <taxon>Hexapoda</taxon>
        <taxon>Insecta</taxon>
        <taxon>Pterygota</taxon>
        <taxon>Neoptera</taxon>
        <taxon>Endopterygota</taxon>
        <taxon>Coleoptera</taxon>
        <taxon>Polyphaga</taxon>
        <taxon>Cucujiformia</taxon>
        <taxon>Chrysomeloidea</taxon>
        <taxon>Chrysomelidae</taxon>
        <taxon>Bruchinae</taxon>
        <taxon>Bruchini</taxon>
        <taxon>Acanthoscelides</taxon>
    </lineage>
</organism>
<dbReference type="Proteomes" id="UP001152888">
    <property type="component" value="Unassembled WGS sequence"/>
</dbReference>
<evidence type="ECO:0000313" key="1">
    <source>
        <dbReference type="EMBL" id="CAH2001292.1"/>
    </source>
</evidence>
<comment type="caution">
    <text evidence="1">The sequence shown here is derived from an EMBL/GenBank/DDBJ whole genome shotgun (WGS) entry which is preliminary data.</text>
</comment>
<gene>
    <name evidence="1" type="ORF">ACAOBT_LOCUS26091</name>
</gene>
<protein>
    <submittedName>
        <fullName evidence="1">Uncharacterized protein</fullName>
    </submittedName>
</protein>
<dbReference type="AlphaFoldDB" id="A0A9P0LT40"/>
<accession>A0A9P0LT40</accession>
<reference evidence="1" key="1">
    <citation type="submission" date="2022-03" db="EMBL/GenBank/DDBJ databases">
        <authorList>
            <person name="Sayadi A."/>
        </authorList>
    </citation>
    <scope>NUCLEOTIDE SEQUENCE</scope>
</reference>
<evidence type="ECO:0000313" key="2">
    <source>
        <dbReference type="Proteomes" id="UP001152888"/>
    </source>
</evidence>